<dbReference type="EMBL" id="BSPL01000023">
    <property type="protein sequence ID" value="GLS72390.1"/>
    <property type="molecule type" value="Genomic_DNA"/>
</dbReference>
<gene>
    <name evidence="1" type="ORF">GCM10007890_44050</name>
</gene>
<organism evidence="1 2">
    <name type="scientific">Methylobacterium tardum</name>
    <dbReference type="NCBI Taxonomy" id="374432"/>
    <lineage>
        <taxon>Bacteria</taxon>
        <taxon>Pseudomonadati</taxon>
        <taxon>Pseudomonadota</taxon>
        <taxon>Alphaproteobacteria</taxon>
        <taxon>Hyphomicrobiales</taxon>
        <taxon>Methylobacteriaceae</taxon>
        <taxon>Methylobacterium</taxon>
    </lineage>
</organism>
<dbReference type="AlphaFoldDB" id="A0AA37TIX4"/>
<evidence type="ECO:0000313" key="1">
    <source>
        <dbReference type="EMBL" id="GLS72390.1"/>
    </source>
</evidence>
<accession>A0AA37TIX4</accession>
<reference evidence="2" key="1">
    <citation type="journal article" date="2019" name="Int. J. Syst. Evol. Microbiol.">
        <title>The Global Catalogue of Microorganisms (GCM) 10K type strain sequencing project: providing services to taxonomists for standard genome sequencing and annotation.</title>
        <authorList>
            <consortium name="The Broad Institute Genomics Platform"/>
            <consortium name="The Broad Institute Genome Sequencing Center for Infectious Disease"/>
            <person name="Wu L."/>
            <person name="Ma J."/>
        </authorList>
    </citation>
    <scope>NUCLEOTIDE SEQUENCE [LARGE SCALE GENOMIC DNA]</scope>
    <source>
        <strain evidence="2">NBRC 103632</strain>
    </source>
</reference>
<comment type="caution">
    <text evidence="1">The sequence shown here is derived from an EMBL/GenBank/DDBJ whole genome shotgun (WGS) entry which is preliminary data.</text>
</comment>
<dbReference type="Proteomes" id="UP001157440">
    <property type="component" value="Unassembled WGS sequence"/>
</dbReference>
<name>A0AA37TIX4_9HYPH</name>
<proteinExistence type="predicted"/>
<dbReference type="RefSeq" id="WP_238195300.1">
    <property type="nucleotide sequence ID" value="NZ_BPQZ01000004.1"/>
</dbReference>
<sequence length="107" mass="11828">MLRGCWLHETPQGVFRIEWTRIGFAVIFEQDLLGCYEKATIALTRLIEGETQKPRCGLDVLHLGLPPSLISWTFCPAGDERSWSRSVSPLSSHSVDAIAESGEAARG</sequence>
<evidence type="ECO:0000313" key="2">
    <source>
        <dbReference type="Proteomes" id="UP001157440"/>
    </source>
</evidence>
<keyword evidence="2" id="KW-1185">Reference proteome</keyword>
<protein>
    <submittedName>
        <fullName evidence="1">Uncharacterized protein</fullName>
    </submittedName>
</protein>